<gene>
    <name evidence="1" type="ORF">F0P94_13200</name>
</gene>
<dbReference type="Proteomes" id="UP000326570">
    <property type="component" value="Unassembled WGS sequence"/>
</dbReference>
<sequence length="98" mass="11267">MIWITGNIELLKASDYIIYNTTKYRSAQETEVHDPVIISGDNLIMDEEKSNTSDDDTGNNGQLYYEFHVLSEGEPTDRVLIVYHDTIKNEYTGWCAED</sequence>
<keyword evidence="2" id="KW-1185">Reference proteome</keyword>
<evidence type="ECO:0000313" key="2">
    <source>
        <dbReference type="Proteomes" id="UP000326570"/>
    </source>
</evidence>
<dbReference type="EMBL" id="VTWT01000007">
    <property type="protein sequence ID" value="KAA9331762.1"/>
    <property type="molecule type" value="Genomic_DNA"/>
</dbReference>
<evidence type="ECO:0000313" key="1">
    <source>
        <dbReference type="EMBL" id="KAA9331762.1"/>
    </source>
</evidence>
<protein>
    <submittedName>
        <fullName evidence="1">Uncharacterized protein</fullName>
    </submittedName>
</protein>
<accession>A0A5N1INX4</accession>
<organism evidence="1 2">
    <name type="scientific">Adhaeribacter soli</name>
    <dbReference type="NCBI Taxonomy" id="2607655"/>
    <lineage>
        <taxon>Bacteria</taxon>
        <taxon>Pseudomonadati</taxon>
        <taxon>Bacteroidota</taxon>
        <taxon>Cytophagia</taxon>
        <taxon>Cytophagales</taxon>
        <taxon>Hymenobacteraceae</taxon>
        <taxon>Adhaeribacter</taxon>
    </lineage>
</organism>
<reference evidence="1 2" key="1">
    <citation type="submission" date="2019-09" db="EMBL/GenBank/DDBJ databases">
        <title>Genome sequence of Adhaeribacter sp. M2.</title>
        <authorList>
            <person name="Srinivasan S."/>
        </authorList>
    </citation>
    <scope>NUCLEOTIDE SEQUENCE [LARGE SCALE GENOMIC DNA]</scope>
    <source>
        <strain evidence="1 2">M2</strain>
    </source>
</reference>
<comment type="caution">
    <text evidence="1">The sequence shown here is derived from an EMBL/GenBank/DDBJ whole genome shotgun (WGS) entry which is preliminary data.</text>
</comment>
<dbReference type="RefSeq" id="WP_150904372.1">
    <property type="nucleotide sequence ID" value="NZ_VTWT01000007.1"/>
</dbReference>
<proteinExistence type="predicted"/>
<name>A0A5N1INX4_9BACT</name>
<dbReference type="AlphaFoldDB" id="A0A5N1INX4"/>